<dbReference type="STRING" id="576137.A0A1L7WZ06"/>
<reference evidence="7 8" key="1">
    <citation type="submission" date="2016-03" db="EMBL/GenBank/DDBJ databases">
        <authorList>
            <person name="Ploux O."/>
        </authorList>
    </citation>
    <scope>NUCLEOTIDE SEQUENCE [LARGE SCALE GENOMIC DNA]</scope>
    <source>
        <strain evidence="7 8">UAMH 11012</strain>
    </source>
</reference>
<name>A0A1L7WZ06_9HELO</name>
<evidence type="ECO:0000256" key="2">
    <source>
        <dbReference type="ARBA" id="ARBA00022692"/>
    </source>
</evidence>
<dbReference type="AlphaFoldDB" id="A0A1L7WZ06"/>
<protein>
    <submittedName>
        <fullName evidence="7">Related to MFS multidrug transporter</fullName>
    </submittedName>
</protein>
<feature type="transmembrane region" description="Helical" evidence="5">
    <location>
        <begin position="375"/>
        <end position="399"/>
    </location>
</feature>
<feature type="transmembrane region" description="Helical" evidence="5">
    <location>
        <begin position="241"/>
        <end position="260"/>
    </location>
</feature>
<feature type="transmembrane region" description="Helical" evidence="5">
    <location>
        <begin position="210"/>
        <end position="235"/>
    </location>
</feature>
<gene>
    <name evidence="7" type="ORF">PAC_07885</name>
</gene>
<evidence type="ECO:0000313" key="8">
    <source>
        <dbReference type="Proteomes" id="UP000184330"/>
    </source>
</evidence>
<keyword evidence="3 5" id="KW-1133">Transmembrane helix</keyword>
<dbReference type="Proteomes" id="UP000184330">
    <property type="component" value="Unassembled WGS sequence"/>
</dbReference>
<feature type="domain" description="Major facilitator superfamily (MFS) profile" evidence="6">
    <location>
        <begin position="54"/>
        <end position="471"/>
    </location>
</feature>
<feature type="transmembrane region" description="Helical" evidence="5">
    <location>
        <begin position="453"/>
        <end position="470"/>
    </location>
</feature>
<evidence type="ECO:0000256" key="4">
    <source>
        <dbReference type="ARBA" id="ARBA00023136"/>
    </source>
</evidence>
<dbReference type="InterPro" id="IPR011701">
    <property type="entry name" value="MFS"/>
</dbReference>
<dbReference type="PROSITE" id="PS50850">
    <property type="entry name" value="MFS"/>
    <property type="match status" value="1"/>
</dbReference>
<evidence type="ECO:0000256" key="1">
    <source>
        <dbReference type="ARBA" id="ARBA00004141"/>
    </source>
</evidence>
<comment type="subcellular location">
    <subcellularLocation>
        <location evidence="1">Membrane</location>
        <topology evidence="1">Multi-pass membrane protein</topology>
    </subcellularLocation>
</comment>
<dbReference type="GO" id="GO:0022857">
    <property type="term" value="F:transmembrane transporter activity"/>
    <property type="evidence" value="ECO:0007669"/>
    <property type="project" value="InterPro"/>
</dbReference>
<evidence type="ECO:0000313" key="7">
    <source>
        <dbReference type="EMBL" id="CZR57995.1"/>
    </source>
</evidence>
<feature type="transmembrane region" description="Helical" evidence="5">
    <location>
        <begin position="295"/>
        <end position="316"/>
    </location>
</feature>
<keyword evidence="4 5" id="KW-0472">Membrane</keyword>
<evidence type="ECO:0000256" key="5">
    <source>
        <dbReference type="SAM" id="Phobius"/>
    </source>
</evidence>
<accession>A0A1L7WZ06</accession>
<evidence type="ECO:0000256" key="3">
    <source>
        <dbReference type="ARBA" id="ARBA00022989"/>
    </source>
</evidence>
<organism evidence="7 8">
    <name type="scientific">Phialocephala subalpina</name>
    <dbReference type="NCBI Taxonomy" id="576137"/>
    <lineage>
        <taxon>Eukaryota</taxon>
        <taxon>Fungi</taxon>
        <taxon>Dikarya</taxon>
        <taxon>Ascomycota</taxon>
        <taxon>Pezizomycotina</taxon>
        <taxon>Leotiomycetes</taxon>
        <taxon>Helotiales</taxon>
        <taxon>Mollisiaceae</taxon>
        <taxon>Phialocephala</taxon>
        <taxon>Phialocephala fortinii species complex</taxon>
    </lineage>
</organism>
<dbReference type="GO" id="GO:0016020">
    <property type="term" value="C:membrane"/>
    <property type="evidence" value="ECO:0007669"/>
    <property type="project" value="UniProtKB-SubCell"/>
</dbReference>
<proteinExistence type="predicted"/>
<dbReference type="EMBL" id="FJOG01000011">
    <property type="protein sequence ID" value="CZR57995.1"/>
    <property type="molecule type" value="Genomic_DNA"/>
</dbReference>
<dbReference type="Gene3D" id="1.20.1250.20">
    <property type="entry name" value="MFS general substrate transporter like domains"/>
    <property type="match status" value="1"/>
</dbReference>
<dbReference type="PANTHER" id="PTHR23502">
    <property type="entry name" value="MAJOR FACILITATOR SUPERFAMILY"/>
    <property type="match status" value="1"/>
</dbReference>
<keyword evidence="8" id="KW-1185">Reference proteome</keyword>
<dbReference type="Pfam" id="PF07690">
    <property type="entry name" value="MFS_1"/>
    <property type="match status" value="1"/>
</dbReference>
<feature type="transmembrane region" description="Helical" evidence="5">
    <location>
        <begin position="336"/>
        <end position="354"/>
    </location>
</feature>
<sequence>MARTDYGLLSTPPDNLQGRLLQSSLNDLGLEFTPDGQFVRWSMANPRQPRNWHKLRKIYDSGLIIWLDLFTTAVSTGGASTATSAQLELGISHPMSIFSFISVYSGISLPPKIDASLQNLSNEADYDHSYLLGQGLGGIVLPPYSEAFGRKKLYIVSTALYSIFCAIVGVVPSIGGVVVGRFVSEFLSAIPTTVVAGSIEDIFNTKDRIWMVFLWAMVSNIGLITGPIISTYITAALGWRWMFYVSVIVVAVTTGLLFAMRESRPSLILSREVAKLRKVTSNDDLHALNQITLRICPIVCLVAVMSAIAFALIYLFTEALPPIYEAFGLSATSAPLPFLAIGVCLLLGLLTRVLGNRILEKHHRAGRPIAPEHKLIGFTIGAPNVHQIVSTTSLVFIGYSLNEFDTVLAGYLADSYLSYAASGFAAVALLRSIMSAAFPLFASYMFQGLGENVTVSILAALATIFCVVPRL</sequence>
<dbReference type="OrthoDB" id="5410178at2759"/>
<dbReference type="PANTHER" id="PTHR23502:SF157">
    <property type="entry name" value="MAJOR FACILITATOR SUPERFAMILY (MFS) PROFILE DOMAIN-CONTAINING PROTEIN-RELATED"/>
    <property type="match status" value="1"/>
</dbReference>
<dbReference type="SUPFAM" id="SSF103473">
    <property type="entry name" value="MFS general substrate transporter"/>
    <property type="match status" value="1"/>
</dbReference>
<keyword evidence="2 5" id="KW-0812">Transmembrane</keyword>
<evidence type="ECO:0000259" key="6">
    <source>
        <dbReference type="PROSITE" id="PS50850"/>
    </source>
</evidence>
<dbReference type="InterPro" id="IPR020846">
    <property type="entry name" value="MFS_dom"/>
</dbReference>
<feature type="transmembrane region" description="Helical" evidence="5">
    <location>
        <begin position="153"/>
        <end position="174"/>
    </location>
</feature>
<dbReference type="InterPro" id="IPR036259">
    <property type="entry name" value="MFS_trans_sf"/>
</dbReference>